<sequence length="164" mass="18677">MSISASGVSAAAPSTFAESGELTLTKHHEGKPPPYTILSHTWVIFCGRQAQRDNLLDFWVDSCYINSPDLSELSESIISMYRWYQQATKCYVYLPDVTALKRDSNGATACSWEDAFRQSRWAPLSDFSVNKRHRWAVKRDTTRPEDKAYCLLGDIQCIHVTHVR</sequence>
<protein>
    <recommendedName>
        <fullName evidence="3">Heterokaryon incompatibility domain-containing protein</fullName>
    </recommendedName>
</protein>
<dbReference type="PANTHER" id="PTHR10622:SF13">
    <property type="entry name" value="NACHT DOMAIN-CONTAINING PROTEIN"/>
    <property type="match status" value="1"/>
</dbReference>
<gene>
    <name evidence="1" type="ORF">CERZMDRAFT_108562</name>
</gene>
<dbReference type="OrthoDB" id="3650131at2759"/>
<dbReference type="EMBL" id="ML992662">
    <property type="protein sequence ID" value="KAF2217979.1"/>
    <property type="molecule type" value="Genomic_DNA"/>
</dbReference>
<reference evidence="1" key="1">
    <citation type="journal article" date="2020" name="Stud. Mycol.">
        <title>101 Dothideomycetes genomes: a test case for predicting lifestyles and emergence of pathogens.</title>
        <authorList>
            <person name="Haridas S."/>
            <person name="Albert R."/>
            <person name="Binder M."/>
            <person name="Bloem J."/>
            <person name="Labutti K."/>
            <person name="Salamov A."/>
            <person name="Andreopoulos B."/>
            <person name="Baker S."/>
            <person name="Barry K."/>
            <person name="Bills G."/>
            <person name="Bluhm B."/>
            <person name="Cannon C."/>
            <person name="Castanera R."/>
            <person name="Culley D."/>
            <person name="Daum C."/>
            <person name="Ezra D."/>
            <person name="Gonzalez J."/>
            <person name="Henrissat B."/>
            <person name="Kuo A."/>
            <person name="Liang C."/>
            <person name="Lipzen A."/>
            <person name="Lutzoni F."/>
            <person name="Magnuson J."/>
            <person name="Mondo S."/>
            <person name="Nolan M."/>
            <person name="Ohm R."/>
            <person name="Pangilinan J."/>
            <person name="Park H.-J."/>
            <person name="Ramirez L."/>
            <person name="Alfaro M."/>
            <person name="Sun H."/>
            <person name="Tritt A."/>
            <person name="Yoshinaga Y."/>
            <person name="Zwiers L.-H."/>
            <person name="Turgeon B."/>
            <person name="Goodwin S."/>
            <person name="Spatafora J."/>
            <person name="Crous P."/>
            <person name="Grigoriev I."/>
        </authorList>
    </citation>
    <scope>NUCLEOTIDE SEQUENCE</scope>
    <source>
        <strain evidence="1">SCOH1-5</strain>
    </source>
</reference>
<name>A0A6A6FX53_9PEZI</name>
<organism evidence="1 2">
    <name type="scientific">Cercospora zeae-maydis SCOH1-5</name>
    <dbReference type="NCBI Taxonomy" id="717836"/>
    <lineage>
        <taxon>Eukaryota</taxon>
        <taxon>Fungi</taxon>
        <taxon>Dikarya</taxon>
        <taxon>Ascomycota</taxon>
        <taxon>Pezizomycotina</taxon>
        <taxon>Dothideomycetes</taxon>
        <taxon>Dothideomycetidae</taxon>
        <taxon>Mycosphaerellales</taxon>
        <taxon>Mycosphaerellaceae</taxon>
        <taxon>Cercospora</taxon>
    </lineage>
</organism>
<dbReference type="PANTHER" id="PTHR10622">
    <property type="entry name" value="HET DOMAIN-CONTAINING PROTEIN"/>
    <property type="match status" value="1"/>
</dbReference>
<proteinExistence type="predicted"/>
<evidence type="ECO:0000313" key="2">
    <source>
        <dbReference type="Proteomes" id="UP000799539"/>
    </source>
</evidence>
<evidence type="ECO:0008006" key="3">
    <source>
        <dbReference type="Google" id="ProtNLM"/>
    </source>
</evidence>
<accession>A0A6A6FX53</accession>
<evidence type="ECO:0000313" key="1">
    <source>
        <dbReference type="EMBL" id="KAF2217979.1"/>
    </source>
</evidence>
<keyword evidence="2" id="KW-1185">Reference proteome</keyword>
<dbReference type="AlphaFoldDB" id="A0A6A6FX53"/>
<dbReference type="Proteomes" id="UP000799539">
    <property type="component" value="Unassembled WGS sequence"/>
</dbReference>